<keyword evidence="2" id="KW-1003">Cell membrane</keyword>
<feature type="transmembrane region" description="Helical" evidence="6">
    <location>
        <begin position="41"/>
        <end position="63"/>
    </location>
</feature>
<evidence type="ECO:0000256" key="6">
    <source>
        <dbReference type="SAM" id="Phobius"/>
    </source>
</evidence>
<feature type="transmembrane region" description="Helical" evidence="6">
    <location>
        <begin position="69"/>
        <end position="89"/>
    </location>
</feature>
<sequence length="211" mass="21901">MIGLDRLGVFLTVVALLIAVPGPSVLFVVSRGISLGRRAAVSSAIGNEAGLLVQVVLVAFGLGSIVERSLLVFSVIKFAGAMYLVYLGVQAWRHRHRLGTTDEAGPEAAGLARILREGFVVGVSNPKGLLIFTAVLPQFVEPSGGSVTVQILLLGAICVLVALVSDASWGVLAGTARNWLSGSPRRLAWIGGASGVVMVGLGVRLALSDRH</sequence>
<dbReference type="Proteomes" id="UP001212821">
    <property type="component" value="Chromosome"/>
</dbReference>
<accession>A0ABY7QDS1</accession>
<keyword evidence="4 6" id="KW-1133">Transmembrane helix</keyword>
<keyword evidence="8" id="KW-1185">Reference proteome</keyword>
<organism evidence="7 8">
    <name type="scientific">Kitasatospora cathayae</name>
    <dbReference type="NCBI Taxonomy" id="3004092"/>
    <lineage>
        <taxon>Bacteria</taxon>
        <taxon>Bacillati</taxon>
        <taxon>Actinomycetota</taxon>
        <taxon>Actinomycetes</taxon>
        <taxon>Kitasatosporales</taxon>
        <taxon>Streptomycetaceae</taxon>
        <taxon>Kitasatospora</taxon>
    </lineage>
</organism>
<gene>
    <name evidence="7" type="ORF">O1G21_36990</name>
</gene>
<dbReference type="Pfam" id="PF01810">
    <property type="entry name" value="LysE"/>
    <property type="match status" value="1"/>
</dbReference>
<comment type="subcellular location">
    <subcellularLocation>
        <location evidence="1">Cell membrane</location>
        <topology evidence="1">Multi-pass membrane protein</topology>
    </subcellularLocation>
</comment>
<feature type="transmembrane region" description="Helical" evidence="6">
    <location>
        <begin position="187"/>
        <end position="207"/>
    </location>
</feature>
<dbReference type="PANTHER" id="PTHR30086:SF20">
    <property type="entry name" value="ARGININE EXPORTER PROTEIN ARGO-RELATED"/>
    <property type="match status" value="1"/>
</dbReference>
<dbReference type="PIRSF" id="PIRSF006324">
    <property type="entry name" value="LeuE"/>
    <property type="match status" value="1"/>
</dbReference>
<keyword evidence="5 6" id="KW-0472">Membrane</keyword>
<evidence type="ECO:0000256" key="1">
    <source>
        <dbReference type="ARBA" id="ARBA00004651"/>
    </source>
</evidence>
<keyword evidence="3 6" id="KW-0812">Transmembrane</keyword>
<evidence type="ECO:0000256" key="3">
    <source>
        <dbReference type="ARBA" id="ARBA00022692"/>
    </source>
</evidence>
<evidence type="ECO:0000256" key="5">
    <source>
        <dbReference type="ARBA" id="ARBA00023136"/>
    </source>
</evidence>
<evidence type="ECO:0000313" key="8">
    <source>
        <dbReference type="Proteomes" id="UP001212821"/>
    </source>
</evidence>
<dbReference type="PANTHER" id="PTHR30086">
    <property type="entry name" value="ARGININE EXPORTER PROTEIN ARGO"/>
    <property type="match status" value="1"/>
</dbReference>
<proteinExistence type="predicted"/>
<dbReference type="RefSeq" id="WP_270149984.1">
    <property type="nucleotide sequence ID" value="NZ_CP115450.1"/>
</dbReference>
<feature type="transmembrane region" description="Helical" evidence="6">
    <location>
        <begin position="151"/>
        <end position="172"/>
    </location>
</feature>
<evidence type="ECO:0000313" key="7">
    <source>
        <dbReference type="EMBL" id="WBP90918.1"/>
    </source>
</evidence>
<feature type="transmembrane region" description="Helical" evidence="6">
    <location>
        <begin position="6"/>
        <end position="29"/>
    </location>
</feature>
<dbReference type="EMBL" id="CP115450">
    <property type="protein sequence ID" value="WBP90918.1"/>
    <property type="molecule type" value="Genomic_DNA"/>
</dbReference>
<protein>
    <submittedName>
        <fullName evidence="7">LysE family translocator</fullName>
    </submittedName>
</protein>
<evidence type="ECO:0000256" key="2">
    <source>
        <dbReference type="ARBA" id="ARBA00022475"/>
    </source>
</evidence>
<name>A0ABY7QDS1_9ACTN</name>
<reference evidence="8" key="1">
    <citation type="submission" date="2022-12" db="EMBL/GenBank/DDBJ databases">
        <authorList>
            <person name="Mo P."/>
        </authorList>
    </citation>
    <scope>NUCLEOTIDE SEQUENCE [LARGE SCALE GENOMIC DNA]</scope>
    <source>
        <strain evidence="8">HUAS 3-15</strain>
    </source>
</reference>
<evidence type="ECO:0000256" key="4">
    <source>
        <dbReference type="ARBA" id="ARBA00022989"/>
    </source>
</evidence>
<dbReference type="InterPro" id="IPR001123">
    <property type="entry name" value="LeuE-type"/>
</dbReference>